<feature type="transmembrane region" description="Helical" evidence="6">
    <location>
        <begin position="274"/>
        <end position="296"/>
    </location>
</feature>
<comment type="caution">
    <text evidence="8">The sequence shown here is derived from an EMBL/GenBank/DDBJ whole genome shotgun (WGS) entry which is preliminary data.</text>
</comment>
<feature type="transmembrane region" description="Helical" evidence="6">
    <location>
        <begin position="214"/>
        <end position="234"/>
    </location>
</feature>
<reference evidence="8 9" key="1">
    <citation type="journal article" date="2023" name="Elife">
        <title>Identification of key yeast species and microbe-microbe interactions impacting larval growth of Drosophila in the wild.</title>
        <authorList>
            <person name="Mure A."/>
            <person name="Sugiura Y."/>
            <person name="Maeda R."/>
            <person name="Honda K."/>
            <person name="Sakurai N."/>
            <person name="Takahashi Y."/>
            <person name="Watada M."/>
            <person name="Katoh T."/>
            <person name="Gotoh A."/>
            <person name="Gotoh Y."/>
            <person name="Taniguchi I."/>
            <person name="Nakamura K."/>
            <person name="Hayashi T."/>
            <person name="Katayama T."/>
            <person name="Uemura T."/>
            <person name="Hattori Y."/>
        </authorList>
    </citation>
    <scope>NUCLEOTIDE SEQUENCE [LARGE SCALE GENOMIC DNA]</scope>
    <source>
        <strain evidence="8 9">PK-24</strain>
    </source>
</reference>
<evidence type="ECO:0000313" key="8">
    <source>
        <dbReference type="EMBL" id="GMM48450.1"/>
    </source>
</evidence>
<evidence type="ECO:0000256" key="1">
    <source>
        <dbReference type="ARBA" id="ARBA00004141"/>
    </source>
</evidence>
<evidence type="ECO:0000259" key="7">
    <source>
        <dbReference type="Pfam" id="PF00892"/>
    </source>
</evidence>
<feature type="domain" description="EamA" evidence="7">
    <location>
        <begin position="182"/>
        <end position="258"/>
    </location>
</feature>
<dbReference type="PANTHER" id="PTHR23051:SF0">
    <property type="entry name" value="SOLUTE CARRIER FAMILY 35 MEMBER F5"/>
    <property type="match status" value="1"/>
</dbReference>
<accession>A0AAV5RAX9</accession>
<feature type="transmembrane region" description="Helical" evidence="6">
    <location>
        <begin position="308"/>
        <end position="331"/>
    </location>
</feature>
<dbReference type="GO" id="GO:0000329">
    <property type="term" value="C:fungal-type vacuole membrane"/>
    <property type="evidence" value="ECO:0007669"/>
    <property type="project" value="TreeGrafter"/>
</dbReference>
<dbReference type="InterPro" id="IPR037185">
    <property type="entry name" value="EmrE-like"/>
</dbReference>
<feature type="transmembrane region" description="Helical" evidence="6">
    <location>
        <begin position="401"/>
        <end position="419"/>
    </location>
</feature>
<feature type="transmembrane region" description="Helical" evidence="6">
    <location>
        <begin position="368"/>
        <end position="389"/>
    </location>
</feature>
<dbReference type="InterPro" id="IPR000620">
    <property type="entry name" value="EamA_dom"/>
</dbReference>
<keyword evidence="5" id="KW-0175">Coiled coil</keyword>
<keyword evidence="2 6" id="KW-0812">Transmembrane</keyword>
<protein>
    <recommendedName>
        <fullName evidence="7">EamA domain-containing protein</fullName>
    </recommendedName>
</protein>
<evidence type="ECO:0000256" key="2">
    <source>
        <dbReference type="ARBA" id="ARBA00022692"/>
    </source>
</evidence>
<dbReference type="PANTHER" id="PTHR23051">
    <property type="entry name" value="SOLUTE CARRIER FAMILY 35, MEMBER F5"/>
    <property type="match status" value="1"/>
</dbReference>
<comment type="subcellular location">
    <subcellularLocation>
        <location evidence="1">Membrane</location>
        <topology evidence="1">Multi-pass membrane protein</topology>
    </subcellularLocation>
</comment>
<organism evidence="8 9">
    <name type="scientific">Pichia kluyveri</name>
    <name type="common">Yeast</name>
    <dbReference type="NCBI Taxonomy" id="36015"/>
    <lineage>
        <taxon>Eukaryota</taxon>
        <taxon>Fungi</taxon>
        <taxon>Dikarya</taxon>
        <taxon>Ascomycota</taxon>
        <taxon>Saccharomycotina</taxon>
        <taxon>Pichiomycetes</taxon>
        <taxon>Pichiales</taxon>
        <taxon>Pichiaceae</taxon>
        <taxon>Pichia</taxon>
    </lineage>
</organism>
<dbReference type="AlphaFoldDB" id="A0AAV5RAX9"/>
<dbReference type="Pfam" id="PF00892">
    <property type="entry name" value="EamA"/>
    <property type="match status" value="1"/>
</dbReference>
<evidence type="ECO:0000313" key="9">
    <source>
        <dbReference type="Proteomes" id="UP001378960"/>
    </source>
</evidence>
<feature type="coiled-coil region" evidence="5">
    <location>
        <begin position="416"/>
        <end position="443"/>
    </location>
</feature>
<feature type="transmembrane region" description="Helical" evidence="6">
    <location>
        <begin position="186"/>
        <end position="208"/>
    </location>
</feature>
<evidence type="ECO:0000256" key="5">
    <source>
        <dbReference type="SAM" id="Coils"/>
    </source>
</evidence>
<feature type="transmembrane region" description="Helical" evidence="6">
    <location>
        <begin position="343"/>
        <end position="361"/>
    </location>
</feature>
<dbReference type="EMBL" id="BTGB01000009">
    <property type="protein sequence ID" value="GMM48450.1"/>
    <property type="molecule type" value="Genomic_DNA"/>
</dbReference>
<evidence type="ECO:0000256" key="6">
    <source>
        <dbReference type="SAM" id="Phobius"/>
    </source>
</evidence>
<dbReference type="Proteomes" id="UP001378960">
    <property type="component" value="Unassembled WGS sequence"/>
</dbReference>
<feature type="transmembrane region" description="Helical" evidence="6">
    <location>
        <begin position="80"/>
        <end position="102"/>
    </location>
</feature>
<evidence type="ECO:0000256" key="4">
    <source>
        <dbReference type="ARBA" id="ARBA00023136"/>
    </source>
</evidence>
<keyword evidence="9" id="KW-1185">Reference proteome</keyword>
<gene>
    <name evidence="8" type="ORF">DAPK24_050480</name>
</gene>
<dbReference type="SUPFAM" id="SSF103481">
    <property type="entry name" value="Multidrug resistance efflux transporter EmrE"/>
    <property type="match status" value="2"/>
</dbReference>
<keyword evidence="4 6" id="KW-0472">Membrane</keyword>
<feature type="transmembrane region" description="Helical" evidence="6">
    <location>
        <begin position="114"/>
        <end position="134"/>
    </location>
</feature>
<evidence type="ECO:0000256" key="3">
    <source>
        <dbReference type="ARBA" id="ARBA00022989"/>
    </source>
</evidence>
<name>A0AAV5RAX9_PICKL</name>
<sequence length="496" mass="55658">MDSDRKTEAKIFKSPKSLIKSPRFHDSLTNLILSKSPSFKTIKSNSFIDNNENDDEDELITGDQIFYEVVDIIATEETNVYITGIFYLFCGVFFWILSVQLLNRVMKYTDYAHPLFAAYLNSSFFTFFGISAVFKKWYELIKSKDKEDKLLNDQSSNYETVSNSDNDLSVIDSLQIPKVELSHLQIIKIAAFAAFLYISSCFLGTSALKYTSASNGTILATSSSVFSLLISVLFKIEKFTFGKLISVSCSLFGIILITLSTTTVVFIWGKHSEVFGDMLAIIGAFCYSAFLVLLRIKLGEQTDSNNNSLLYGYIGIISIIFGLPILLIFNYFNWEQLSLPENYNILIMLTLSSLLNALSDYCGSYASLITSPLSVSLSLSLAIPISLFLDSYFNGGMKISFNYILGIVLIFASFIFINISNEKEIVENAIENAIEEAINHDEQLSLLLSPHLSNNQNNQNNIDDVPGFSIDSVLIDQRLVVTGGQNHKYFFREVKD</sequence>
<feature type="transmembrane region" description="Helical" evidence="6">
    <location>
        <begin position="246"/>
        <end position="268"/>
    </location>
</feature>
<keyword evidence="3 6" id="KW-1133">Transmembrane helix</keyword>
<proteinExistence type="predicted"/>